<dbReference type="InterPro" id="IPR024079">
    <property type="entry name" value="MetalloPept_cat_dom_sf"/>
</dbReference>
<dbReference type="InterPro" id="IPR018497">
    <property type="entry name" value="Peptidase_M13_C"/>
</dbReference>
<evidence type="ECO:0000256" key="5">
    <source>
        <dbReference type="ARBA" id="ARBA00022833"/>
    </source>
</evidence>
<feature type="domain" description="Peptidase M13 C-terminal" evidence="8">
    <location>
        <begin position="488"/>
        <end position="688"/>
    </location>
</feature>
<keyword evidence="2" id="KW-0645">Protease</keyword>
<dbReference type="PANTHER" id="PTHR11733">
    <property type="entry name" value="ZINC METALLOPROTEASE FAMILY M13 NEPRILYSIN-RELATED"/>
    <property type="match status" value="1"/>
</dbReference>
<keyword evidence="7" id="KW-0732">Signal</keyword>
<evidence type="ECO:0000256" key="7">
    <source>
        <dbReference type="SAM" id="SignalP"/>
    </source>
</evidence>
<feature type="signal peptide" evidence="7">
    <location>
        <begin position="1"/>
        <end position="23"/>
    </location>
</feature>
<dbReference type="PROSITE" id="PS51885">
    <property type="entry name" value="NEPRILYSIN"/>
    <property type="match status" value="1"/>
</dbReference>
<dbReference type="InterPro" id="IPR008753">
    <property type="entry name" value="Peptidase_M13_N"/>
</dbReference>
<dbReference type="Pfam" id="PF01431">
    <property type="entry name" value="Peptidase_M13"/>
    <property type="match status" value="1"/>
</dbReference>
<keyword evidence="6" id="KW-0482">Metalloprotease</keyword>
<keyword evidence="4" id="KW-0378">Hydrolase</keyword>
<proteinExistence type="predicted"/>
<sequence length="691" mass="75426">MSPRHPWNASLLALALVAGPLAAGAPAAAPAKAATPGLDLAGMDRTVKPGDDFFAYTNGTWFKHTVIPPDRSADGPFAHLFDLTNRRTGGIILAAAKAKAPEGTELRKIGDYYRAFLDTAAIEQAGLKPIQPLLAQVQALGDRKALSAFLGGTLRADVDAINATNLYTDNLFGLWVAQDLNDPSHYSAFLLQGGLGMPDRDYYLDPSPRMQAVRDQYRAHIARVLALAGEKDAEAKAARVLDLEHRIAEAHATREDSEEVKKGDNPWSRADFTTKAPGMDWEAFFAAAGLGAQQTFVAWQPGAVTGLSALVAGQPLETWKDYLAFHALDHHAAVLPKAFGDEAFAFYGKVIQGTPQQRDRQKRAVDATNAALGDAVGRRYAEKYFPAADKARAQAMVQNILAAFRARIDQLDWMAPETKAKAKAKLAVLKVGVGYPDRWEDYGALEIKAGDAFGNEDRAERFQLHQAVAKLGRPVDRGEWVMTPQTVNAVNLPVMNALNFPAAILQPPFYDPKRPEAMNYGSIGAVIGHEISHSFDNQGALFDDQGRLKNWWTEKDFAHFEASADQLARQFDAYRPFPDAHVNGKLTLGENIADVAGLAAALDAYHLSLKGKAAPTVGGFTGDQQFFIAFGQSWRTKMREAALRQRLLADGHAPAEYRADTVRNLDAWYAAFAVKPGEKLYLAPKDRVKIW</sequence>
<evidence type="ECO:0000256" key="1">
    <source>
        <dbReference type="ARBA" id="ARBA00001947"/>
    </source>
</evidence>
<dbReference type="Pfam" id="PF05649">
    <property type="entry name" value="Peptidase_M13_N"/>
    <property type="match status" value="1"/>
</dbReference>
<dbReference type="InterPro" id="IPR000718">
    <property type="entry name" value="Peptidase_M13"/>
</dbReference>
<keyword evidence="11" id="KW-1185">Reference proteome</keyword>
<organism evidence="10 11">
    <name type="scientific">Geothrix rubra</name>
    <dbReference type="NCBI Taxonomy" id="2927977"/>
    <lineage>
        <taxon>Bacteria</taxon>
        <taxon>Pseudomonadati</taxon>
        <taxon>Acidobacteriota</taxon>
        <taxon>Holophagae</taxon>
        <taxon>Holophagales</taxon>
        <taxon>Holophagaceae</taxon>
        <taxon>Geothrix</taxon>
    </lineage>
</organism>
<evidence type="ECO:0000313" key="11">
    <source>
        <dbReference type="Proteomes" id="UP001165089"/>
    </source>
</evidence>
<evidence type="ECO:0000256" key="2">
    <source>
        <dbReference type="ARBA" id="ARBA00022670"/>
    </source>
</evidence>
<reference evidence="10 11" key="1">
    <citation type="journal article" date="2023" name="Antonie Van Leeuwenhoek">
        <title>Mesoterricola silvestris gen. nov., sp. nov., Mesoterricola sediminis sp. nov., Geothrix oryzae sp. nov., Geothrix edaphica sp. nov., Geothrix rubra sp. nov., and Geothrix limicola sp. nov., six novel members of Acidobacteriota isolated from soils.</title>
        <authorList>
            <person name="Itoh H."/>
            <person name="Sugisawa Y."/>
            <person name="Mise K."/>
            <person name="Xu Z."/>
            <person name="Kuniyasu M."/>
            <person name="Ushijima N."/>
            <person name="Kawano K."/>
            <person name="Kobayashi E."/>
            <person name="Shiratori Y."/>
            <person name="Masuda Y."/>
            <person name="Senoo K."/>
        </authorList>
    </citation>
    <scope>NUCLEOTIDE SEQUENCE [LARGE SCALE GENOMIC DNA]</scope>
    <source>
        <strain evidence="10 11">Red803</strain>
    </source>
</reference>
<dbReference type="Gene3D" id="3.40.390.10">
    <property type="entry name" value="Collagenase (Catalytic Domain)"/>
    <property type="match status" value="1"/>
</dbReference>
<feature type="domain" description="Peptidase M13 N-terminal" evidence="9">
    <location>
        <begin position="49"/>
        <end position="436"/>
    </location>
</feature>
<feature type="chain" id="PRO_5045669618" evidence="7">
    <location>
        <begin position="24"/>
        <end position="691"/>
    </location>
</feature>
<dbReference type="RefSeq" id="WP_285725026.1">
    <property type="nucleotide sequence ID" value="NZ_BSDD01000003.1"/>
</dbReference>
<evidence type="ECO:0000259" key="8">
    <source>
        <dbReference type="Pfam" id="PF01431"/>
    </source>
</evidence>
<keyword evidence="3" id="KW-0479">Metal-binding</keyword>
<evidence type="ECO:0000256" key="6">
    <source>
        <dbReference type="ARBA" id="ARBA00023049"/>
    </source>
</evidence>
<dbReference type="SUPFAM" id="SSF55486">
    <property type="entry name" value="Metalloproteases ('zincins'), catalytic domain"/>
    <property type="match status" value="1"/>
</dbReference>
<dbReference type="CDD" id="cd08662">
    <property type="entry name" value="M13"/>
    <property type="match status" value="1"/>
</dbReference>
<evidence type="ECO:0000256" key="4">
    <source>
        <dbReference type="ARBA" id="ARBA00022801"/>
    </source>
</evidence>
<gene>
    <name evidence="10" type="ORF">GETHPA_18930</name>
</gene>
<dbReference type="Gene3D" id="1.10.1380.10">
    <property type="entry name" value="Neutral endopeptidase , domain2"/>
    <property type="match status" value="1"/>
</dbReference>
<evidence type="ECO:0000313" key="10">
    <source>
        <dbReference type="EMBL" id="GLH70360.1"/>
    </source>
</evidence>
<dbReference type="InterPro" id="IPR042089">
    <property type="entry name" value="Peptidase_M13_dom_2"/>
</dbReference>
<name>A0ABQ5Q6I5_9BACT</name>
<comment type="cofactor">
    <cofactor evidence="1">
        <name>Zn(2+)</name>
        <dbReference type="ChEBI" id="CHEBI:29105"/>
    </cofactor>
</comment>
<evidence type="ECO:0000256" key="3">
    <source>
        <dbReference type="ARBA" id="ARBA00022723"/>
    </source>
</evidence>
<dbReference type="EMBL" id="BSDD01000003">
    <property type="protein sequence ID" value="GLH70360.1"/>
    <property type="molecule type" value="Genomic_DNA"/>
</dbReference>
<protein>
    <submittedName>
        <fullName evidence="10">Peptidase M13</fullName>
    </submittedName>
</protein>
<dbReference type="PRINTS" id="PR00786">
    <property type="entry name" value="NEPRILYSIN"/>
</dbReference>
<evidence type="ECO:0000259" key="9">
    <source>
        <dbReference type="Pfam" id="PF05649"/>
    </source>
</evidence>
<keyword evidence="5" id="KW-0862">Zinc</keyword>
<dbReference type="PANTHER" id="PTHR11733:SF211">
    <property type="entry name" value="OLIGOPEPTIDASE LIPOPROTEIN M13 FAMILY"/>
    <property type="match status" value="1"/>
</dbReference>
<comment type="caution">
    <text evidence="10">The sequence shown here is derived from an EMBL/GenBank/DDBJ whole genome shotgun (WGS) entry which is preliminary data.</text>
</comment>
<accession>A0ABQ5Q6I5</accession>
<dbReference type="Proteomes" id="UP001165089">
    <property type="component" value="Unassembled WGS sequence"/>
</dbReference>